<dbReference type="Gene3D" id="3.40.1260.10">
    <property type="entry name" value="DsrEFH-like"/>
    <property type="match status" value="1"/>
</dbReference>
<dbReference type="PANTHER" id="PTHR34655:SF2">
    <property type="entry name" value="PEROXIREDOXIN FAMILY PROTEIN"/>
    <property type="match status" value="1"/>
</dbReference>
<proteinExistence type="predicted"/>
<dbReference type="EMBL" id="BARS01018935">
    <property type="protein sequence ID" value="GAF86348.1"/>
    <property type="molecule type" value="Genomic_DNA"/>
</dbReference>
<gene>
    <name evidence="1" type="ORF">S01H1_30740</name>
</gene>
<dbReference type="AlphaFoldDB" id="X0SYR1"/>
<dbReference type="PANTHER" id="PTHR34655">
    <property type="entry name" value="CONSERVED WITHIN P. AEROPHILUM"/>
    <property type="match status" value="1"/>
</dbReference>
<dbReference type="Pfam" id="PF13686">
    <property type="entry name" value="DrsE_2"/>
    <property type="match status" value="1"/>
</dbReference>
<evidence type="ECO:0000313" key="1">
    <source>
        <dbReference type="EMBL" id="GAF86348.1"/>
    </source>
</evidence>
<comment type="caution">
    <text evidence="1">The sequence shown here is derived from an EMBL/GenBank/DDBJ whole genome shotgun (WGS) entry which is preliminary data.</text>
</comment>
<feature type="non-terminal residue" evidence="1">
    <location>
        <position position="1"/>
    </location>
</feature>
<protein>
    <recommendedName>
        <fullName evidence="2">Peroxiredoxin</fullName>
    </recommendedName>
</protein>
<accession>X0SYR1</accession>
<dbReference type="InterPro" id="IPR027396">
    <property type="entry name" value="DsrEFH-like"/>
</dbReference>
<dbReference type="SUPFAM" id="SSF75169">
    <property type="entry name" value="DsrEFH-like"/>
    <property type="match status" value="1"/>
</dbReference>
<sequence>GAEKITLKGMPKTLPEFITIMQEGGAKMIACSAAFEMAGVTEKDLIDGVECGGVASFVADAQEADVVLTFC</sequence>
<organism evidence="1">
    <name type="scientific">marine sediment metagenome</name>
    <dbReference type="NCBI Taxonomy" id="412755"/>
    <lineage>
        <taxon>unclassified sequences</taxon>
        <taxon>metagenomes</taxon>
        <taxon>ecological metagenomes</taxon>
    </lineage>
</organism>
<evidence type="ECO:0008006" key="2">
    <source>
        <dbReference type="Google" id="ProtNLM"/>
    </source>
</evidence>
<dbReference type="InterPro" id="IPR032836">
    <property type="entry name" value="DsrE2-like"/>
</dbReference>
<name>X0SYR1_9ZZZZ</name>
<reference evidence="1" key="1">
    <citation type="journal article" date="2014" name="Front. Microbiol.">
        <title>High frequency of phylogenetically diverse reductive dehalogenase-homologous genes in deep subseafloor sedimentary metagenomes.</title>
        <authorList>
            <person name="Kawai M."/>
            <person name="Futagami T."/>
            <person name="Toyoda A."/>
            <person name="Takaki Y."/>
            <person name="Nishi S."/>
            <person name="Hori S."/>
            <person name="Arai W."/>
            <person name="Tsubouchi T."/>
            <person name="Morono Y."/>
            <person name="Uchiyama I."/>
            <person name="Ito T."/>
            <person name="Fujiyama A."/>
            <person name="Inagaki F."/>
            <person name="Takami H."/>
        </authorList>
    </citation>
    <scope>NUCLEOTIDE SEQUENCE</scope>
    <source>
        <strain evidence="1">Expedition CK06-06</strain>
    </source>
</reference>